<accession>A0AAW1I0J1</accession>
<name>A0AAW1I0J1_SAPOF</name>
<dbReference type="CDD" id="cd00086">
    <property type="entry name" value="homeodomain"/>
    <property type="match status" value="1"/>
</dbReference>
<feature type="region of interest" description="Disordered" evidence="7">
    <location>
        <begin position="147"/>
        <end position="185"/>
    </location>
</feature>
<proteinExistence type="predicted"/>
<dbReference type="PANTHER" id="PTHR15467">
    <property type="entry name" value="ZINC-FINGERS AND HOMEOBOXES RELATED"/>
    <property type="match status" value="1"/>
</dbReference>
<dbReference type="InterPro" id="IPR001356">
    <property type="entry name" value="HD"/>
</dbReference>
<dbReference type="GO" id="GO:0005634">
    <property type="term" value="C:nucleus"/>
    <property type="evidence" value="ECO:0007669"/>
    <property type="project" value="UniProtKB-SubCell"/>
</dbReference>
<evidence type="ECO:0000256" key="3">
    <source>
        <dbReference type="ARBA" id="ARBA00023155"/>
    </source>
</evidence>
<feature type="region of interest" description="Disordered" evidence="7">
    <location>
        <begin position="51"/>
        <end position="76"/>
    </location>
</feature>
<dbReference type="InterPro" id="IPR009057">
    <property type="entry name" value="Homeodomain-like_sf"/>
</dbReference>
<evidence type="ECO:0000256" key="4">
    <source>
        <dbReference type="ARBA" id="ARBA00023242"/>
    </source>
</evidence>
<feature type="DNA-binding region" description="Homeobox" evidence="5">
    <location>
        <begin position="295"/>
        <end position="348"/>
    </location>
</feature>
<evidence type="ECO:0000256" key="6">
    <source>
        <dbReference type="RuleBase" id="RU000682"/>
    </source>
</evidence>
<dbReference type="Gene3D" id="1.10.10.60">
    <property type="entry name" value="Homeodomain-like"/>
    <property type="match status" value="1"/>
</dbReference>
<dbReference type="GO" id="GO:0000981">
    <property type="term" value="F:DNA-binding transcription factor activity, RNA polymerase II-specific"/>
    <property type="evidence" value="ECO:0007669"/>
    <property type="project" value="TreeGrafter"/>
</dbReference>
<feature type="region of interest" description="Disordered" evidence="7">
    <location>
        <begin position="247"/>
        <end position="285"/>
    </location>
</feature>
<evidence type="ECO:0000256" key="2">
    <source>
        <dbReference type="ARBA" id="ARBA00023125"/>
    </source>
</evidence>
<evidence type="ECO:0000259" key="8">
    <source>
        <dbReference type="PROSITE" id="PS50071"/>
    </source>
</evidence>
<evidence type="ECO:0000256" key="1">
    <source>
        <dbReference type="ARBA" id="ARBA00004123"/>
    </source>
</evidence>
<keyword evidence="3 5" id="KW-0371">Homeobox</keyword>
<dbReference type="GO" id="GO:0003677">
    <property type="term" value="F:DNA binding"/>
    <property type="evidence" value="ECO:0007669"/>
    <property type="project" value="UniProtKB-UniRule"/>
</dbReference>
<evidence type="ECO:0000256" key="7">
    <source>
        <dbReference type="SAM" id="MobiDB-lite"/>
    </source>
</evidence>
<dbReference type="SUPFAM" id="SSF46689">
    <property type="entry name" value="Homeodomain-like"/>
    <property type="match status" value="1"/>
</dbReference>
<keyword evidence="10" id="KW-1185">Reference proteome</keyword>
<reference evidence="9" key="1">
    <citation type="submission" date="2024-03" db="EMBL/GenBank/DDBJ databases">
        <title>WGS assembly of Saponaria officinalis var. Norfolk2.</title>
        <authorList>
            <person name="Jenkins J."/>
            <person name="Shu S."/>
            <person name="Grimwood J."/>
            <person name="Barry K."/>
            <person name="Goodstein D."/>
            <person name="Schmutz J."/>
            <person name="Leebens-Mack J."/>
            <person name="Osbourn A."/>
        </authorList>
    </citation>
    <scope>NUCLEOTIDE SEQUENCE [LARGE SCALE GENOMIC DNA]</scope>
    <source>
        <strain evidence="9">JIC</strain>
    </source>
</reference>
<evidence type="ECO:0000313" key="9">
    <source>
        <dbReference type="EMBL" id="KAK9682028.1"/>
    </source>
</evidence>
<evidence type="ECO:0000313" key="10">
    <source>
        <dbReference type="Proteomes" id="UP001443914"/>
    </source>
</evidence>
<dbReference type="SMART" id="SM00389">
    <property type="entry name" value="HOX"/>
    <property type="match status" value="1"/>
</dbReference>
<dbReference type="Pfam" id="PF00046">
    <property type="entry name" value="Homeodomain"/>
    <property type="match status" value="1"/>
</dbReference>
<feature type="compositionally biased region" description="Acidic residues" evidence="7">
    <location>
        <begin position="147"/>
        <end position="184"/>
    </location>
</feature>
<protein>
    <recommendedName>
        <fullName evidence="8">Homeobox domain-containing protein</fullName>
    </recommendedName>
</protein>
<dbReference type="AlphaFoldDB" id="A0AAW1I0J1"/>
<dbReference type="PROSITE" id="PS50071">
    <property type="entry name" value="HOMEOBOX_2"/>
    <property type="match status" value="1"/>
</dbReference>
<dbReference type="EMBL" id="JBDFQZ010000010">
    <property type="protein sequence ID" value="KAK9682028.1"/>
    <property type="molecule type" value="Genomic_DNA"/>
</dbReference>
<organism evidence="9 10">
    <name type="scientific">Saponaria officinalis</name>
    <name type="common">Common soapwort</name>
    <name type="synonym">Lychnis saponaria</name>
    <dbReference type="NCBI Taxonomy" id="3572"/>
    <lineage>
        <taxon>Eukaryota</taxon>
        <taxon>Viridiplantae</taxon>
        <taxon>Streptophyta</taxon>
        <taxon>Embryophyta</taxon>
        <taxon>Tracheophyta</taxon>
        <taxon>Spermatophyta</taxon>
        <taxon>Magnoliopsida</taxon>
        <taxon>eudicotyledons</taxon>
        <taxon>Gunneridae</taxon>
        <taxon>Pentapetalae</taxon>
        <taxon>Caryophyllales</taxon>
        <taxon>Caryophyllaceae</taxon>
        <taxon>Caryophylleae</taxon>
        <taxon>Saponaria</taxon>
    </lineage>
</organism>
<keyword evidence="2 5" id="KW-0238">DNA-binding</keyword>
<gene>
    <name evidence="9" type="ORF">RND81_10G045200</name>
</gene>
<evidence type="ECO:0000256" key="5">
    <source>
        <dbReference type="PROSITE-ProRule" id="PRU00108"/>
    </source>
</evidence>
<comment type="subcellular location">
    <subcellularLocation>
        <location evidence="1 5 6">Nucleus</location>
    </subcellularLocation>
</comment>
<comment type="caution">
    <text evidence="9">The sequence shown here is derived from an EMBL/GenBank/DDBJ whole genome shotgun (WGS) entry which is preliminary data.</text>
</comment>
<feature type="domain" description="Homeobox" evidence="8">
    <location>
        <begin position="293"/>
        <end position="347"/>
    </location>
</feature>
<keyword evidence="4 5" id="KW-0539">Nucleus</keyword>
<dbReference type="PANTHER" id="PTHR15467:SF9">
    <property type="entry name" value="HOMEOBOX DOMAIN-CONTAINING PROTEIN"/>
    <property type="match status" value="1"/>
</dbReference>
<sequence length="395" mass="44356">MGYTTVHQNSVKISPLSSSLHNKHIFTNPPSNLSLPRVPLRRCFLSLARRRSNSGHPASSNKAKSRKIGSPKKDADVDEDAFEALFKQLEEDLKKDGEFVDDGEEDITEEELAFLERELGEALAFDEDLSELLNMGTNDVIDVEAVSVEEDVGDNDDDDDDNDDDDDDADDDVDDDDEVEEEVAEPIKLRGWQLRRLAYALKIGRRKTSIKKLAAELCLDRAIVLELLREPPPNLLMMCEALPDDKPVPASTNNNSETIPSVPSEEILESEETGGEPNGKPEPKTETPIHVLQGSWSAQKRLKKVQVETLENVYRRTKRPTNAMISSIVHVTNLPRRRVVKWFENQRNADGVPEEHRPYRRSASDSVFAKAQVIHRSDETRIKNATKIGIGAVYV</sequence>
<dbReference type="Proteomes" id="UP001443914">
    <property type="component" value="Unassembled WGS sequence"/>
</dbReference>